<proteinExistence type="inferred from homology"/>
<comment type="subunit">
    <text evidence="10">Forms a cyclic heterotetrameric complex composed of two molecules of XerC and two molecules of XerD.</text>
</comment>
<dbReference type="Proteomes" id="UP000270678">
    <property type="component" value="Chromosome"/>
</dbReference>
<dbReference type="GO" id="GO:0009037">
    <property type="term" value="F:tyrosine-based site-specific recombinase activity"/>
    <property type="evidence" value="ECO:0007669"/>
    <property type="project" value="UniProtKB-UniRule"/>
</dbReference>
<dbReference type="InterPro" id="IPR050090">
    <property type="entry name" value="Tyrosine_recombinase_XerCD"/>
</dbReference>
<dbReference type="InterPro" id="IPR011010">
    <property type="entry name" value="DNA_brk_join_enz"/>
</dbReference>
<dbReference type="EMBL" id="CP034346">
    <property type="protein sequence ID" value="AZS14766.1"/>
    <property type="molecule type" value="Genomic_DNA"/>
</dbReference>
<keyword evidence="5 10" id="KW-0159">Chromosome partition</keyword>
<sequence length="314" mass="35671">MRGGDELEQVIASFISQLADRKGLSERTQEAYTRDLQQFVAYLQSRGIDDFNEVTRAGILLYFSALKEKGKSPATIARVTVTLRSFIHYLLQERMIDHDPFLMIESPRMDKTPPETLTIEETEALLEMPDPDTPLGLRDKAMLELLYATGIRVSELISLEISDINLQLQFLRCAGENRKERIIPVGAITIEWLDRYLKDCRPRWVKEADRGPLFSNRQGGTLSRQGFWKIVKKYGAEAGISKQITPHTLRHSFAVHMLQGGADVRAVQEMLGNQSASTLQLYLNKSGGNLKSVYDSFHPRAKRQIEDQSIDTKE</sequence>
<comment type="caution">
    <text evidence="10">Lacks conserved residue(s) required for the propagation of feature annotation.</text>
</comment>
<keyword evidence="3 10" id="KW-0963">Cytoplasm</keyword>
<comment type="subcellular location">
    <subcellularLocation>
        <location evidence="1 10">Cytoplasm</location>
    </subcellularLocation>
</comment>
<feature type="active site" evidence="10">
    <location>
        <position position="250"/>
    </location>
</feature>
<dbReference type="InterPro" id="IPR010998">
    <property type="entry name" value="Integrase_recombinase_N"/>
</dbReference>
<keyword evidence="4 10" id="KW-0132">Cell division</keyword>
<evidence type="ECO:0000256" key="7">
    <source>
        <dbReference type="ARBA" id="ARBA00023125"/>
    </source>
</evidence>
<evidence type="ECO:0000256" key="5">
    <source>
        <dbReference type="ARBA" id="ARBA00022829"/>
    </source>
</evidence>
<evidence type="ECO:0000259" key="12">
    <source>
        <dbReference type="PROSITE" id="PS51900"/>
    </source>
</evidence>
<dbReference type="CDD" id="cd00798">
    <property type="entry name" value="INT_XerDC_C"/>
    <property type="match status" value="1"/>
</dbReference>
<dbReference type="Pfam" id="PF02899">
    <property type="entry name" value="Phage_int_SAM_1"/>
    <property type="match status" value="1"/>
</dbReference>
<dbReference type="OrthoDB" id="9801717at2"/>
<reference evidence="14" key="1">
    <citation type="submission" date="2018-12" db="EMBL/GenBank/DDBJ databases">
        <title>Complete genome sequence of Paenibacillus sp. MBLB1234.</title>
        <authorList>
            <person name="Nam Y.-D."/>
            <person name="Kang J."/>
            <person name="Chung W.-H."/>
            <person name="Park Y.S."/>
        </authorList>
    </citation>
    <scope>NUCLEOTIDE SEQUENCE [LARGE SCALE GENOMIC DNA]</scope>
    <source>
        <strain evidence="14">MBLB1234</strain>
    </source>
</reference>
<comment type="similarity">
    <text evidence="2">Belongs to the 'phage' integrase family. XerD subfamily.</text>
</comment>
<feature type="active site" evidence="10">
    <location>
        <position position="247"/>
    </location>
</feature>
<dbReference type="NCBIfam" id="TIGR02225">
    <property type="entry name" value="recomb_XerD"/>
    <property type="match status" value="1"/>
</dbReference>
<dbReference type="InterPro" id="IPR023009">
    <property type="entry name" value="Tyrosine_recombinase_XerC/XerD"/>
</dbReference>
<dbReference type="InterPro" id="IPR044068">
    <property type="entry name" value="CB"/>
</dbReference>
<comment type="similarity">
    <text evidence="10">Belongs to the 'phage' integrase family. XerC subfamily.</text>
</comment>
<feature type="active site" evidence="10">
    <location>
        <position position="152"/>
    </location>
</feature>
<dbReference type="PANTHER" id="PTHR30349:SF81">
    <property type="entry name" value="TYROSINE RECOMBINASE XERC"/>
    <property type="match status" value="1"/>
</dbReference>
<dbReference type="GO" id="GO:0051301">
    <property type="term" value="P:cell division"/>
    <property type="evidence" value="ECO:0007669"/>
    <property type="project" value="UniProtKB-KW"/>
</dbReference>
<dbReference type="GO" id="GO:0007059">
    <property type="term" value="P:chromosome segregation"/>
    <property type="evidence" value="ECO:0007669"/>
    <property type="project" value="UniProtKB-UniRule"/>
</dbReference>
<keyword evidence="8 10" id="KW-0233">DNA recombination</keyword>
<dbReference type="KEGG" id="plut:EI981_10035"/>
<feature type="active site" description="O-(3'-phospho-DNA)-tyrosine intermediate" evidence="10">
    <location>
        <position position="282"/>
    </location>
</feature>
<dbReference type="InterPro" id="IPR002104">
    <property type="entry name" value="Integrase_catalytic"/>
</dbReference>
<dbReference type="InterPro" id="IPR011932">
    <property type="entry name" value="Recomb_XerD"/>
</dbReference>
<dbReference type="GO" id="GO:0003677">
    <property type="term" value="F:DNA binding"/>
    <property type="evidence" value="ECO:0007669"/>
    <property type="project" value="UniProtKB-UniRule"/>
</dbReference>
<evidence type="ECO:0000256" key="1">
    <source>
        <dbReference type="ARBA" id="ARBA00004496"/>
    </source>
</evidence>
<protein>
    <recommendedName>
        <fullName evidence="10">Tyrosine recombinase XerC</fullName>
    </recommendedName>
</protein>
<dbReference type="GO" id="GO:0006313">
    <property type="term" value="P:DNA transposition"/>
    <property type="evidence" value="ECO:0007669"/>
    <property type="project" value="UniProtKB-UniRule"/>
</dbReference>
<dbReference type="HAMAP" id="MF_01808">
    <property type="entry name" value="Recomb_XerC_XerD"/>
    <property type="match status" value="1"/>
</dbReference>
<feature type="domain" description="Tyr recombinase" evidence="11">
    <location>
        <begin position="112"/>
        <end position="295"/>
    </location>
</feature>
<evidence type="ECO:0000256" key="8">
    <source>
        <dbReference type="ARBA" id="ARBA00023172"/>
    </source>
</evidence>
<dbReference type="AlphaFoldDB" id="A0A3S9UWR3"/>
<evidence type="ECO:0000256" key="2">
    <source>
        <dbReference type="ARBA" id="ARBA00010450"/>
    </source>
</evidence>
<evidence type="ECO:0000256" key="10">
    <source>
        <dbReference type="HAMAP-Rule" id="MF_01808"/>
    </source>
</evidence>
<keyword evidence="7 10" id="KW-0238">DNA-binding</keyword>
<accession>A0A3S9UWR3</accession>
<dbReference type="PROSITE" id="PS51898">
    <property type="entry name" value="TYR_RECOMBINASE"/>
    <property type="match status" value="1"/>
</dbReference>
<keyword evidence="6 10" id="KW-0229">DNA integration</keyword>
<organism evidence="13 14">
    <name type="scientific">Paenibacillus lutimineralis</name>
    <dbReference type="NCBI Taxonomy" id="2707005"/>
    <lineage>
        <taxon>Bacteria</taxon>
        <taxon>Bacillati</taxon>
        <taxon>Bacillota</taxon>
        <taxon>Bacilli</taxon>
        <taxon>Bacillales</taxon>
        <taxon>Paenibacillaceae</taxon>
        <taxon>Paenibacillus</taxon>
    </lineage>
</organism>
<keyword evidence="14" id="KW-1185">Reference proteome</keyword>
<evidence type="ECO:0000256" key="4">
    <source>
        <dbReference type="ARBA" id="ARBA00022618"/>
    </source>
</evidence>
<evidence type="ECO:0000313" key="13">
    <source>
        <dbReference type="EMBL" id="AZS14766.1"/>
    </source>
</evidence>
<evidence type="ECO:0000256" key="3">
    <source>
        <dbReference type="ARBA" id="ARBA00022490"/>
    </source>
</evidence>
<dbReference type="Gene3D" id="1.10.150.130">
    <property type="match status" value="1"/>
</dbReference>
<evidence type="ECO:0000256" key="6">
    <source>
        <dbReference type="ARBA" id="ARBA00022908"/>
    </source>
</evidence>
<dbReference type="Gene3D" id="1.10.443.10">
    <property type="entry name" value="Intergrase catalytic core"/>
    <property type="match status" value="1"/>
</dbReference>
<dbReference type="GO" id="GO:0005737">
    <property type="term" value="C:cytoplasm"/>
    <property type="evidence" value="ECO:0007669"/>
    <property type="project" value="UniProtKB-SubCell"/>
</dbReference>
<comment type="function">
    <text evidence="10">Site-specific tyrosine recombinase, which acts by catalyzing the cutting and rejoining of the recombining DNA molecules. The XerC-XerD complex is essential to convert dimers of the bacterial chromosome into monomers to permit their segregation at cell division. It also contributes to the segregational stability of plasmids.</text>
</comment>
<keyword evidence="9 10" id="KW-0131">Cell cycle</keyword>
<dbReference type="Pfam" id="PF00589">
    <property type="entry name" value="Phage_integrase"/>
    <property type="match status" value="1"/>
</dbReference>
<dbReference type="PANTHER" id="PTHR30349">
    <property type="entry name" value="PHAGE INTEGRASE-RELATED"/>
    <property type="match status" value="1"/>
</dbReference>
<name>A0A3S9UWR3_9BACL</name>
<evidence type="ECO:0000259" key="11">
    <source>
        <dbReference type="PROSITE" id="PS51898"/>
    </source>
</evidence>
<feature type="domain" description="Core-binding (CB)" evidence="12">
    <location>
        <begin position="5"/>
        <end position="91"/>
    </location>
</feature>
<dbReference type="SUPFAM" id="SSF56349">
    <property type="entry name" value="DNA breaking-rejoining enzymes"/>
    <property type="match status" value="1"/>
</dbReference>
<gene>
    <name evidence="13" type="primary">xerD</name>
    <name evidence="10" type="synonym">xerC</name>
    <name evidence="13" type="ORF">EI981_10035</name>
</gene>
<dbReference type="PROSITE" id="PS51900">
    <property type="entry name" value="CB"/>
    <property type="match status" value="1"/>
</dbReference>
<dbReference type="InterPro" id="IPR013762">
    <property type="entry name" value="Integrase-like_cat_sf"/>
</dbReference>
<dbReference type="InterPro" id="IPR004107">
    <property type="entry name" value="Integrase_SAM-like_N"/>
</dbReference>
<evidence type="ECO:0000256" key="9">
    <source>
        <dbReference type="ARBA" id="ARBA00023306"/>
    </source>
</evidence>
<evidence type="ECO:0000313" key="14">
    <source>
        <dbReference type="Proteomes" id="UP000270678"/>
    </source>
</evidence>
<dbReference type="NCBIfam" id="NF001399">
    <property type="entry name" value="PRK00283.1"/>
    <property type="match status" value="1"/>
</dbReference>